<dbReference type="EMBL" id="ASPP01040877">
    <property type="protein sequence ID" value="ETO00491.1"/>
    <property type="molecule type" value="Genomic_DNA"/>
</dbReference>
<evidence type="ECO:0000313" key="2">
    <source>
        <dbReference type="Proteomes" id="UP000023152"/>
    </source>
</evidence>
<organism evidence="1 2">
    <name type="scientific">Reticulomyxa filosa</name>
    <dbReference type="NCBI Taxonomy" id="46433"/>
    <lineage>
        <taxon>Eukaryota</taxon>
        <taxon>Sar</taxon>
        <taxon>Rhizaria</taxon>
        <taxon>Retaria</taxon>
        <taxon>Foraminifera</taxon>
        <taxon>Monothalamids</taxon>
        <taxon>Reticulomyxidae</taxon>
        <taxon>Reticulomyxa</taxon>
    </lineage>
</organism>
<keyword evidence="2" id="KW-1185">Reference proteome</keyword>
<reference evidence="1 2" key="1">
    <citation type="journal article" date="2013" name="Curr. Biol.">
        <title>The Genome of the Foraminiferan Reticulomyxa filosa.</title>
        <authorList>
            <person name="Glockner G."/>
            <person name="Hulsmann N."/>
            <person name="Schleicher M."/>
            <person name="Noegel A.A."/>
            <person name="Eichinger L."/>
            <person name="Gallinger C."/>
            <person name="Pawlowski J."/>
            <person name="Sierra R."/>
            <person name="Euteneuer U."/>
            <person name="Pillet L."/>
            <person name="Moustafa A."/>
            <person name="Platzer M."/>
            <person name="Groth M."/>
            <person name="Szafranski K."/>
            <person name="Schliwa M."/>
        </authorList>
    </citation>
    <scope>NUCLEOTIDE SEQUENCE [LARGE SCALE GENOMIC DNA]</scope>
</reference>
<sequence length="142" mass="16686">MLSKISEDMWKCETICGLKENIQMKNENTLMNKENSNNRIWKIDNDTDIQLLAFGLMIFNSCIQLSCDDNNINFDTLNEFIRYHDKQAITRKLPTHQPKWIDDNTYNDIPYLCLNNDKNAYKRCNTSIHEVAKSGDLSQFKL</sequence>
<protein>
    <submittedName>
        <fullName evidence="1">Uncharacterized protein</fullName>
    </submittedName>
</protein>
<dbReference type="Proteomes" id="UP000023152">
    <property type="component" value="Unassembled WGS sequence"/>
</dbReference>
<accession>X6LGK9</accession>
<name>X6LGK9_RETFI</name>
<gene>
    <name evidence="1" type="ORF">RFI_36949</name>
</gene>
<dbReference type="AlphaFoldDB" id="X6LGK9"/>
<proteinExistence type="predicted"/>
<feature type="non-terminal residue" evidence="1">
    <location>
        <position position="142"/>
    </location>
</feature>
<comment type="caution">
    <text evidence="1">The sequence shown here is derived from an EMBL/GenBank/DDBJ whole genome shotgun (WGS) entry which is preliminary data.</text>
</comment>
<evidence type="ECO:0000313" key="1">
    <source>
        <dbReference type="EMBL" id="ETO00491.1"/>
    </source>
</evidence>